<comment type="caution">
    <text evidence="1">The sequence shown here is derived from an EMBL/GenBank/DDBJ whole genome shotgun (WGS) entry which is preliminary data.</text>
</comment>
<sequence length="201" mass="22457">MRQINKGIEPSEFTTWKRGNPDSLYSDLPHPERRAIRQSCIDEQLGLCCYCCRSITIDDSSNEHLKDRDHFPQHQLDYSNITASCRLSGRCNDFRNNQAIGISPLDGACETEITYYLSGKIKGLTDSARTTISATNLKSLKEERKGMVNALIWGSGENPDELELLENDLIDLFIAELDTPIDGTLSSYAPVLVSILKSLKG</sequence>
<accession>A0ABW4ZET3</accession>
<proteinExistence type="predicted"/>
<dbReference type="Proteomes" id="UP001597389">
    <property type="component" value="Unassembled WGS sequence"/>
</dbReference>
<reference evidence="2" key="1">
    <citation type="journal article" date="2019" name="Int. J. Syst. Evol. Microbiol.">
        <title>The Global Catalogue of Microorganisms (GCM) 10K type strain sequencing project: providing services to taxonomists for standard genome sequencing and annotation.</title>
        <authorList>
            <consortium name="The Broad Institute Genomics Platform"/>
            <consortium name="The Broad Institute Genome Sequencing Center for Infectious Disease"/>
            <person name="Wu L."/>
            <person name="Ma J."/>
        </authorList>
    </citation>
    <scope>NUCLEOTIDE SEQUENCE [LARGE SCALE GENOMIC DNA]</scope>
    <source>
        <strain evidence="2">CCUG 57942</strain>
    </source>
</reference>
<gene>
    <name evidence="1" type="ORF">ACFSW8_16555</name>
</gene>
<organism evidence="1 2">
    <name type="scientific">Rubritalea tangerina</name>
    <dbReference type="NCBI Taxonomy" id="430798"/>
    <lineage>
        <taxon>Bacteria</taxon>
        <taxon>Pseudomonadati</taxon>
        <taxon>Verrucomicrobiota</taxon>
        <taxon>Verrucomicrobiia</taxon>
        <taxon>Verrucomicrobiales</taxon>
        <taxon>Rubritaleaceae</taxon>
        <taxon>Rubritalea</taxon>
    </lineage>
</organism>
<name>A0ABW4ZET3_9BACT</name>
<keyword evidence="2" id="KW-1185">Reference proteome</keyword>
<evidence type="ECO:0000313" key="1">
    <source>
        <dbReference type="EMBL" id="MFD2160518.1"/>
    </source>
</evidence>
<dbReference type="EMBL" id="JBHUJB010000083">
    <property type="protein sequence ID" value="MFD2160518.1"/>
    <property type="molecule type" value="Genomic_DNA"/>
</dbReference>
<protein>
    <submittedName>
        <fullName evidence="1">TIGR02646 family protein</fullName>
    </submittedName>
</protein>
<dbReference type="RefSeq" id="WP_377178796.1">
    <property type="nucleotide sequence ID" value="NZ_JBHUJB010000083.1"/>
</dbReference>
<evidence type="ECO:0000313" key="2">
    <source>
        <dbReference type="Proteomes" id="UP001597389"/>
    </source>
</evidence>